<dbReference type="OrthoDB" id="769138at2759"/>
<reference evidence="3" key="1">
    <citation type="submission" date="2022-01" db="EMBL/GenBank/DDBJ databases">
        <authorList>
            <person name="King R."/>
        </authorList>
    </citation>
    <scope>NUCLEOTIDE SEQUENCE</scope>
</reference>
<dbReference type="SUPFAM" id="SSF47954">
    <property type="entry name" value="Cyclin-like"/>
    <property type="match status" value="1"/>
</dbReference>
<evidence type="ECO:0000313" key="3">
    <source>
        <dbReference type="EMBL" id="CAH1402351.1"/>
    </source>
</evidence>
<dbReference type="InterPro" id="IPR036915">
    <property type="entry name" value="Cyclin-like_sf"/>
</dbReference>
<dbReference type="PANTHER" id="PTHR10177">
    <property type="entry name" value="CYCLINS"/>
    <property type="match status" value="1"/>
</dbReference>
<dbReference type="AlphaFoldDB" id="A0A9P0HIX0"/>
<proteinExistence type="predicted"/>
<feature type="compositionally biased region" description="Polar residues" evidence="1">
    <location>
        <begin position="322"/>
        <end position="333"/>
    </location>
</feature>
<sequence length="339" mass="37893">MDPEPIPDALEPLMRQLEEALSLEHKFRPFLEIPRLPRERQDVTIGIRDGSAHVLRCLKIWYDLPPDVFFVATNLMDRFLTKLKVKAKHMACVSISSFQLACRLVCGGSAPELQHILAVSQAKCTVADLVRMQEVVSTKLGAEPSSPLPITPYTFLALYHAFLSAIDRENVYSRIVNEFELWQLLEVVLCDAMCSNYRPCEIALAILCSAIDTGVARLKPSPPPASSIISLVSFLGQIQQKANISEKSFLSCHSTVLSVIGRYNAEIQVQHRQRLVWKVSQRTLKQLRPTGKLVTTLQTIEENGQLQIAPRSRNSSSSSNSDENWTGPTSSRHLPTDAF</sequence>
<evidence type="ECO:0000313" key="4">
    <source>
        <dbReference type="Proteomes" id="UP001152798"/>
    </source>
</evidence>
<dbReference type="Pfam" id="PF00134">
    <property type="entry name" value="Cyclin_N"/>
    <property type="match status" value="1"/>
</dbReference>
<gene>
    <name evidence="3" type="ORF">NEZAVI_LOCUS11188</name>
</gene>
<evidence type="ECO:0000259" key="2">
    <source>
        <dbReference type="Pfam" id="PF00134"/>
    </source>
</evidence>
<feature type="region of interest" description="Disordered" evidence="1">
    <location>
        <begin position="304"/>
        <end position="339"/>
    </location>
</feature>
<dbReference type="Gene3D" id="1.10.472.10">
    <property type="entry name" value="Cyclin-like"/>
    <property type="match status" value="2"/>
</dbReference>
<organism evidence="3 4">
    <name type="scientific">Nezara viridula</name>
    <name type="common">Southern green stink bug</name>
    <name type="synonym">Cimex viridulus</name>
    <dbReference type="NCBI Taxonomy" id="85310"/>
    <lineage>
        <taxon>Eukaryota</taxon>
        <taxon>Metazoa</taxon>
        <taxon>Ecdysozoa</taxon>
        <taxon>Arthropoda</taxon>
        <taxon>Hexapoda</taxon>
        <taxon>Insecta</taxon>
        <taxon>Pterygota</taxon>
        <taxon>Neoptera</taxon>
        <taxon>Paraneoptera</taxon>
        <taxon>Hemiptera</taxon>
        <taxon>Heteroptera</taxon>
        <taxon>Panheteroptera</taxon>
        <taxon>Pentatomomorpha</taxon>
        <taxon>Pentatomoidea</taxon>
        <taxon>Pentatomidae</taxon>
        <taxon>Pentatominae</taxon>
        <taxon>Nezara</taxon>
    </lineage>
</organism>
<dbReference type="EMBL" id="OV725081">
    <property type="protein sequence ID" value="CAH1402351.1"/>
    <property type="molecule type" value="Genomic_DNA"/>
</dbReference>
<evidence type="ECO:0000256" key="1">
    <source>
        <dbReference type="SAM" id="MobiDB-lite"/>
    </source>
</evidence>
<dbReference type="Proteomes" id="UP001152798">
    <property type="component" value="Chromosome 5"/>
</dbReference>
<protein>
    <recommendedName>
        <fullName evidence="2">Cyclin N-terminal domain-containing protein</fullName>
    </recommendedName>
</protein>
<accession>A0A9P0HIX0</accession>
<name>A0A9P0HIX0_NEZVI</name>
<dbReference type="InterPro" id="IPR006671">
    <property type="entry name" value="Cyclin_N"/>
</dbReference>
<dbReference type="InterPro" id="IPR039361">
    <property type="entry name" value="Cyclin"/>
</dbReference>
<feature type="compositionally biased region" description="Low complexity" evidence="1">
    <location>
        <begin position="311"/>
        <end position="321"/>
    </location>
</feature>
<keyword evidence="4" id="KW-1185">Reference proteome</keyword>
<feature type="domain" description="Cyclin N-terminal" evidence="2">
    <location>
        <begin position="39"/>
        <end position="140"/>
    </location>
</feature>